<dbReference type="AlphaFoldDB" id="A0A6P4Y7T3"/>
<sequence length="470" mass="53526">MSPDELLYLSLLVLSIPLGCVLRQVRGPTWRRAAVFALGAGQVILTCRWDTLHSLVSVLGTFTILKTAGPRTCHLLTFVWCFGYLAFFRTCHLFHLPYPAAVANAVQLVLTLKLSSVAFDIRDSHLAEQSRKDGNDNSPNNRAVADKPSAQEVLPVPSLTDLLCYSYCYIGVYTGPFYKYRTYHDFIHQEKPSSIPLLQPLLDRAKWAPLTGGVFLLASRYFPIAYAHTEDFYATSGVLYRLWYMVGMFLVFRMRMYSAWILAECSCITAGLGAYQESRKPKCGQGPTNGGTLEPGNKSPQETGYSFETIKNVDVYWVELGTTIRSGMKHWNMTVQYWMAEYIYRRVPYKNFRVATTMLLSAYWHGLHPGYYLSLMTIPLSLWVETEASTAFRARLGIRGQRMWDWVHCFLKMRAYDYMSVGFLLLSFEATIKYWHSICYVYYVLCAVILALSFCAKKSGLSCNVVSKND</sequence>
<dbReference type="Proteomes" id="UP000515135">
    <property type="component" value="Unplaced"/>
</dbReference>
<comment type="similarity">
    <text evidence="3">Belongs to the membrane-bound acyltransferase family.</text>
</comment>
<dbReference type="InterPro" id="IPR049941">
    <property type="entry name" value="LPLAT_7/PORCN-like"/>
</dbReference>
<evidence type="ECO:0000256" key="5">
    <source>
        <dbReference type="ARBA" id="ARBA00022692"/>
    </source>
</evidence>
<evidence type="ECO:0000256" key="13">
    <source>
        <dbReference type="ARBA" id="ARBA00041667"/>
    </source>
</evidence>
<dbReference type="PANTHER" id="PTHR13906">
    <property type="entry name" value="PORCUPINE"/>
    <property type="match status" value="1"/>
</dbReference>
<dbReference type="GO" id="GO:0044233">
    <property type="term" value="C:mitochondria-associated endoplasmic reticulum membrane contact site"/>
    <property type="evidence" value="ECO:0007669"/>
    <property type="project" value="TreeGrafter"/>
</dbReference>
<evidence type="ECO:0000256" key="15">
    <source>
        <dbReference type="ARBA" id="ARBA00049362"/>
    </source>
</evidence>
<feature type="region of interest" description="Disordered" evidence="17">
    <location>
        <begin position="281"/>
        <end position="303"/>
    </location>
</feature>
<protein>
    <recommendedName>
        <fullName evidence="13">Leukocyte receptor cluster member 4</fullName>
    </recommendedName>
    <alternativeName>
        <fullName evidence="16">Lysophospholipid acyltransferase 7</fullName>
    </alternativeName>
    <alternativeName>
        <fullName evidence="12">Membrane-bound O-acyltransferase domain-containing protein 7</fullName>
    </alternativeName>
</protein>
<evidence type="ECO:0000256" key="7">
    <source>
        <dbReference type="ARBA" id="ARBA00023136"/>
    </source>
</evidence>
<dbReference type="PANTHER" id="PTHR13906:SF16">
    <property type="entry name" value="LYSOPHOSPHOLIPID ACYLTRANSFERASE 7"/>
    <property type="match status" value="1"/>
</dbReference>
<proteinExistence type="inferred from homology"/>
<evidence type="ECO:0000256" key="18">
    <source>
        <dbReference type="SAM" id="Phobius"/>
    </source>
</evidence>
<keyword evidence="19" id="KW-1185">Reference proteome</keyword>
<dbReference type="GO" id="GO:0071617">
    <property type="term" value="F:lysophospholipid acyltransferase activity"/>
    <property type="evidence" value="ECO:0007669"/>
    <property type="project" value="TreeGrafter"/>
</dbReference>
<evidence type="ECO:0000256" key="10">
    <source>
        <dbReference type="ARBA" id="ARBA00035964"/>
    </source>
</evidence>
<keyword evidence="4" id="KW-0808">Transferase</keyword>
<evidence type="ECO:0000313" key="20">
    <source>
        <dbReference type="RefSeq" id="XP_019614842.1"/>
    </source>
</evidence>
<comment type="catalytic activity">
    <reaction evidence="14">
        <text>a 1-acyl-sn-glycero-3-phospho-(1D-myo-inositol) + (5Z,8Z,11Z,14Z)-eicosatetraenoyl-CoA = a 1-acyl-2-(5Z,8Z,11Z,14Z-eicosatetraenoyl)-sn-glycero-3-phospho-(1D-myo-inositol) + CoA</text>
        <dbReference type="Rhea" id="RHEA:37015"/>
        <dbReference type="ChEBI" id="CHEBI:57287"/>
        <dbReference type="ChEBI" id="CHEBI:57368"/>
        <dbReference type="ChEBI" id="CHEBI:64771"/>
        <dbReference type="ChEBI" id="CHEBI:75243"/>
    </reaction>
    <physiologicalReaction direction="left-to-right" evidence="14">
        <dbReference type="Rhea" id="RHEA:37016"/>
    </physiologicalReaction>
</comment>
<evidence type="ECO:0000256" key="2">
    <source>
        <dbReference type="ARBA" id="ARBA00005074"/>
    </source>
</evidence>
<evidence type="ECO:0000256" key="14">
    <source>
        <dbReference type="ARBA" id="ARBA00049211"/>
    </source>
</evidence>
<accession>A0A6P4Y7T3</accession>
<comment type="pathway">
    <text evidence="9">Phospholipid metabolism.</text>
</comment>
<keyword evidence="5 18" id="KW-0812">Transmembrane</keyword>
<dbReference type="GO" id="GO:0030258">
    <property type="term" value="P:lipid modification"/>
    <property type="evidence" value="ECO:0007669"/>
    <property type="project" value="TreeGrafter"/>
</dbReference>
<evidence type="ECO:0000256" key="12">
    <source>
        <dbReference type="ARBA" id="ARBA00041626"/>
    </source>
</evidence>
<keyword evidence="6 18" id="KW-1133">Transmembrane helix</keyword>
<dbReference type="InterPro" id="IPR004299">
    <property type="entry name" value="MBOAT_fam"/>
</dbReference>
<comment type="subcellular location">
    <subcellularLocation>
        <location evidence="1">Endoplasmic reticulum membrane</location>
        <topology evidence="1">Multi-pass membrane protein</topology>
    </subcellularLocation>
</comment>
<evidence type="ECO:0000313" key="19">
    <source>
        <dbReference type="Proteomes" id="UP000515135"/>
    </source>
</evidence>
<dbReference type="GeneID" id="109462725"/>
<dbReference type="OrthoDB" id="7663182at2759"/>
<keyword evidence="8" id="KW-0012">Acyltransferase</keyword>
<evidence type="ECO:0000256" key="9">
    <source>
        <dbReference type="ARBA" id="ARBA00025707"/>
    </source>
</evidence>
<evidence type="ECO:0000256" key="11">
    <source>
        <dbReference type="ARBA" id="ARBA00036730"/>
    </source>
</evidence>
<evidence type="ECO:0000256" key="16">
    <source>
        <dbReference type="ARBA" id="ARBA00093678"/>
    </source>
</evidence>
<comment type="catalytic activity">
    <reaction evidence="11">
        <text>a 1-acyl-sn-glycero-3-phospho-(1D-myo-inositol) + an acyl-CoA = a 1,2-diacyl-sn-glycero-3-phospho-(1D-myo-inositol) + CoA</text>
        <dbReference type="Rhea" id="RHEA:33195"/>
        <dbReference type="ChEBI" id="CHEBI:57287"/>
        <dbReference type="ChEBI" id="CHEBI:57880"/>
        <dbReference type="ChEBI" id="CHEBI:58342"/>
        <dbReference type="ChEBI" id="CHEBI:64771"/>
    </reaction>
    <physiologicalReaction direction="left-to-right" evidence="11">
        <dbReference type="Rhea" id="RHEA:33196"/>
    </physiologicalReaction>
</comment>
<comment type="catalytic activity">
    <reaction evidence="10">
        <text>(5Z,8Z,11Z,14Z)-eicosatetraenoyl-CoA + 1-hexadecanoyl-sn-glycero-3-phosphocholine = 1-hexadecanoyl-2-(5Z,8Z,11Z,14Z-eicosatetraenoyl)-sn-glycero-3-phosphocholine + CoA</text>
        <dbReference type="Rhea" id="RHEA:35999"/>
        <dbReference type="ChEBI" id="CHEBI:57287"/>
        <dbReference type="ChEBI" id="CHEBI:57368"/>
        <dbReference type="ChEBI" id="CHEBI:72998"/>
        <dbReference type="ChEBI" id="CHEBI:73003"/>
    </reaction>
    <physiologicalReaction direction="left-to-right" evidence="10">
        <dbReference type="Rhea" id="RHEA:36000"/>
    </physiologicalReaction>
</comment>
<name>A0A6P4Y7T3_BRABE</name>
<evidence type="ECO:0000256" key="6">
    <source>
        <dbReference type="ARBA" id="ARBA00022989"/>
    </source>
</evidence>
<evidence type="ECO:0000256" key="8">
    <source>
        <dbReference type="ARBA" id="ARBA00023315"/>
    </source>
</evidence>
<feature type="region of interest" description="Disordered" evidence="17">
    <location>
        <begin position="128"/>
        <end position="148"/>
    </location>
</feature>
<feature type="transmembrane region" description="Helical" evidence="18">
    <location>
        <begin position="434"/>
        <end position="455"/>
    </location>
</feature>
<evidence type="ECO:0000256" key="3">
    <source>
        <dbReference type="ARBA" id="ARBA00010323"/>
    </source>
</evidence>
<reference evidence="20" key="1">
    <citation type="submission" date="2025-08" db="UniProtKB">
        <authorList>
            <consortium name="RefSeq"/>
        </authorList>
    </citation>
    <scope>IDENTIFICATION</scope>
    <source>
        <tissue evidence="20">Gonad</tissue>
    </source>
</reference>
<dbReference type="Pfam" id="PF03062">
    <property type="entry name" value="MBOAT"/>
    <property type="match status" value="1"/>
</dbReference>
<dbReference type="RefSeq" id="XP_019614842.1">
    <property type="nucleotide sequence ID" value="XM_019759283.1"/>
</dbReference>
<evidence type="ECO:0000256" key="1">
    <source>
        <dbReference type="ARBA" id="ARBA00004477"/>
    </source>
</evidence>
<dbReference type="GO" id="GO:0006661">
    <property type="term" value="P:phosphatidylinositol biosynthetic process"/>
    <property type="evidence" value="ECO:0007669"/>
    <property type="project" value="TreeGrafter"/>
</dbReference>
<dbReference type="GO" id="GO:0005789">
    <property type="term" value="C:endoplasmic reticulum membrane"/>
    <property type="evidence" value="ECO:0007669"/>
    <property type="project" value="UniProtKB-SubCell"/>
</dbReference>
<evidence type="ECO:0000256" key="17">
    <source>
        <dbReference type="SAM" id="MobiDB-lite"/>
    </source>
</evidence>
<comment type="pathway">
    <text evidence="2">Lipid metabolism; phospholipid metabolism.</text>
</comment>
<comment type="catalytic activity">
    <reaction evidence="15">
        <text>1-octadecanoyl-sn-glycero-3-phospho-(1D-myo-inositol) + (5Z,8Z,11Z,14Z)-eicosatetraenoyl-CoA = 1-octadecanoyl-2-(5Z,8Z,11Z,14Z-eicosatetraenoyl)-sn-glycero-3-phospho-(1D-myo-inositol) + CoA</text>
        <dbReference type="Rhea" id="RHEA:36835"/>
        <dbReference type="ChEBI" id="CHEBI:57287"/>
        <dbReference type="ChEBI" id="CHEBI:57368"/>
        <dbReference type="ChEBI" id="CHEBI:74243"/>
        <dbReference type="ChEBI" id="CHEBI:133606"/>
    </reaction>
    <physiologicalReaction direction="left-to-right" evidence="15">
        <dbReference type="Rhea" id="RHEA:36836"/>
    </physiologicalReaction>
</comment>
<organism evidence="19 20">
    <name type="scientific">Branchiostoma belcheri</name>
    <name type="common">Amphioxus</name>
    <dbReference type="NCBI Taxonomy" id="7741"/>
    <lineage>
        <taxon>Eukaryota</taxon>
        <taxon>Metazoa</taxon>
        <taxon>Chordata</taxon>
        <taxon>Cephalochordata</taxon>
        <taxon>Leptocardii</taxon>
        <taxon>Amphioxiformes</taxon>
        <taxon>Branchiostomatidae</taxon>
        <taxon>Branchiostoma</taxon>
    </lineage>
</organism>
<keyword evidence="7 18" id="KW-0472">Membrane</keyword>
<evidence type="ECO:0000256" key="4">
    <source>
        <dbReference type="ARBA" id="ARBA00022679"/>
    </source>
</evidence>
<dbReference type="KEGG" id="bbel:109462725"/>
<gene>
    <name evidence="20" type="primary">LOC109462725</name>
</gene>